<dbReference type="Proteomes" id="UP001152797">
    <property type="component" value="Unassembled WGS sequence"/>
</dbReference>
<dbReference type="SMART" id="SM00355">
    <property type="entry name" value="ZnF_C2H2"/>
    <property type="match status" value="5"/>
</dbReference>
<dbReference type="GO" id="GO:0003964">
    <property type="term" value="F:RNA-directed DNA polymerase activity"/>
    <property type="evidence" value="ECO:0007669"/>
    <property type="project" value="UniProtKB-KW"/>
</dbReference>
<dbReference type="PANTHER" id="PTHR19446">
    <property type="entry name" value="REVERSE TRANSCRIPTASES"/>
    <property type="match status" value="1"/>
</dbReference>
<dbReference type="InterPro" id="IPR005135">
    <property type="entry name" value="Endo/exonuclease/phosphatase"/>
</dbReference>
<proteinExistence type="predicted"/>
<feature type="compositionally biased region" description="Polar residues" evidence="2">
    <location>
        <begin position="2371"/>
        <end position="2387"/>
    </location>
</feature>
<feature type="region of interest" description="Disordered" evidence="2">
    <location>
        <begin position="512"/>
        <end position="548"/>
    </location>
</feature>
<keyword evidence="7" id="KW-1185">Reference proteome</keyword>
<evidence type="ECO:0000313" key="7">
    <source>
        <dbReference type="Proteomes" id="UP001152797"/>
    </source>
</evidence>
<comment type="caution">
    <text evidence="4">The sequence shown here is derived from an EMBL/GenBank/DDBJ whole genome shotgun (WGS) entry which is preliminary data.</text>
</comment>
<dbReference type="SUPFAM" id="SSF56219">
    <property type="entry name" value="DNase I-like"/>
    <property type="match status" value="1"/>
</dbReference>
<dbReference type="Pfam" id="PF00443">
    <property type="entry name" value="UCH"/>
    <property type="match status" value="1"/>
</dbReference>
<dbReference type="Pfam" id="PF03372">
    <property type="entry name" value="Exo_endo_phos"/>
    <property type="match status" value="1"/>
</dbReference>
<protein>
    <submittedName>
        <fullName evidence="6">LINE-1 reverse transcriptase-like</fullName>
    </submittedName>
</protein>
<keyword evidence="6" id="KW-0548">Nucleotidyltransferase</keyword>
<evidence type="ECO:0000313" key="4">
    <source>
        <dbReference type="EMBL" id="CAI4008478.1"/>
    </source>
</evidence>
<keyword evidence="6" id="KW-0808">Transferase</keyword>
<dbReference type="EMBL" id="CAMXCT030004296">
    <property type="protein sequence ID" value="CAL4795790.1"/>
    <property type="molecule type" value="Genomic_DNA"/>
</dbReference>
<feature type="region of interest" description="Disordered" evidence="2">
    <location>
        <begin position="2216"/>
        <end position="2235"/>
    </location>
</feature>
<dbReference type="InterPro" id="IPR038765">
    <property type="entry name" value="Papain-like_cys_pep_sf"/>
</dbReference>
<dbReference type="GO" id="GO:0008270">
    <property type="term" value="F:zinc ion binding"/>
    <property type="evidence" value="ECO:0007669"/>
    <property type="project" value="UniProtKB-KW"/>
</dbReference>
<evidence type="ECO:0000256" key="2">
    <source>
        <dbReference type="SAM" id="MobiDB-lite"/>
    </source>
</evidence>
<sequence length="2729" mass="308463">MEARTARPIVPFADSANHSIGSSEGGTTLLTSADIDTIQKLEFGPRLLTLIKHRRWPDLLRERAGCLYLSRHCLLCGQYVGRAQAMHHHVRAVHRAAIDQVQTKATQLTNLHSDESPCTACGVTFIYGHSCNVWFQVALLIVHGPRMTATSATESPVHLQCEICGITCETSQELHAHLRQEHRLVSSVWQESRDSFQGDPVCNHCHLLFQTMAGLRSHINQGRCEKFDPDLSSTPSPVLDIWREACCQGAFEQVLQSSHNKLRLTLQCQCCPKRYTRAADLSAHIQGSHAEIWSAAQFLVHQMVQRYYGTLGCVCNPSCNVNRLHHICLPFWQLAMQFVRLPNAIYMPACQRTTEIARVLPPHVPADQRESLEQALGRYDLTTVWTDSLLLDTLSGSCLLCGLDMLPAELYYHLHEAHSGLHSVVKSYVTQLQSHVMPHFDSDCACFACGQIFNTPTAATDAATLASRQQLVQAHVRAQCPSVLQLAMENDGAIQQMLQSFQNLVPLLDPNLKLQPNPGASKKQRRLPAEEANGRAQTPGPRQEQAQDQRKILEMMARLLLRVDRDLQVLQRETTFIFYFSCNEETGVLPQLLQVADKWHKDMQAGASSSKMPLRQVLSQTVIHTLATRVTKLLEAQEDSQLMQVARKSQILLENKTVPFMEWNGHEQRLQISSKTPVSLTKMSQHCTELMDSFSNANLIMKFHSLPTKQGSLVTPWRLQMSCREDRTYELLAHLAQSQIWTLLAASLKMHNQHQSSLATNIETSLGLKPNKGQGKGKTRHKGKAMKMELANPNNWCFCNVAVYSMLWTLLNLRTYEPAIWGTQCQEIMNFLLTACQGLCSLAAQPFFREILRCWGRDDLGHLVSTISQQDSSEFIHVWLQQMQTSAFWMQWEKRVIISDAPHAMDASRERYMPICLKFDELSVRSDFCTLNSLISTWQQVDGMTTALLHAPDCLCVHIDRCVLNPDMSISKCRSKLQTDEECFFPVFTGDGIAHVFHGYMVVAVMSHLGSDAAGHYRAAMKIRSMIGQCNNPIQWLITDDWRKPEAVWTQPIWIQEETTMAWLVKTETINDRSGVAPGPPPRSAQLSLHDSTDDERPAQEDDIPELGSAIALLTRPDQSLNAPLAAKRARVHEDTTLERFDELLSCPDADVPSDHLAPSGHSAFFRTASICGILLLPWTFIMITADNLMSSQPELSGGEGCLDESWIETEADFNASSLYNLLTANLHDKALQMDCGPESSGRPCHPLSGVQKRSYKRAIRRAQQCGSAWYRGKCMTLDQLAPGTTPIRSISNHQHTQPPTRPHQIPQNRMHIGHVNMGGLAQERLHEVKIWALQSALDILLLSETRWSFEAEWTDQWWYHIHSGTESDKADGLLFLIRKSLCRPDQIGFTAPLPGRLGHLRLHFQKRSMDILGCYQYADTIDHHRMHHRSLFWNKLEQHAAHLPHRNSVLILGDFNCSATPAGPYAGTNQHTWKGALCTSSPHRDSHVFMEFLQKFHLNILNSWNAKNPPTFEHSFAASSIDHMIMRIADTDATAKDVKFITAAPFLPLAGARHTPMICSVRKIPYVFTRKAQANVCNFQQTRQLKHQKMQDLLLEVAHASSRHDSFAVYQTIRKYTPKQPMKRIRLRLMDGTPANAEQVMNMTRDYIQEIWHDSEPIQLLQPAPTGIPFDLDELVLEISKIPVTKAVARSCLPGICWKTHAQQVAEFFYAKLQVWWTQQPVFIPQQWKDAHLTFINKPSKTPDRLGHLRPLALLEPVGKCILGLITAKFAAAVQPLLCPWPQLAFMRQRSTYDAIRRVITHCNKVRTMTASQRRSVHARAKQEPCYQICGGIQVLLDANKAFDLVPRKSLFGFINALPIDQVLVTLLSEWHTNTAYVVSDGSTAQRVATGRGVRQGCRAAPILWSSHTLHLFYQLRDNISAQWIKSCLTAFADDLHCCEEFYSEMQLQSALKRLPVQTQAKYLGVMVGYNLFERNTALLTIPGDEAVDPSRHFALSVQTRMASDQQYPKLTPAALTLLMTKPYGPTALQCVRERNWDALQTQPDALTDWTHHCVLCGVFCNRPQDLNLHMRTQHPTLLPHVMSKAMKFCVVMSALNIFRQLGMMVQKMAQPMFLPWTFERAQLRQFLAAVHHEPASERLCDVLTARHFDQLWNSLTDQSWLRFTCSTSALLPYKLHCFFKIMDYSPHFTAEDSAMLETFKQMGSLLTQERYARPDVARESKKHKPNGATPEEPDVATLPLLRAMGQLLLRVDAEQQALKRQDSWICFMQTEPQALLPALVQKAAEWKQRLTVKQETPEVPFLPLRCYLAQHLAATLNQRVTRLASCGNEDPLKKVALDQGVLTRKASLCSSAGAHKHRPTAPDNAGEGSRQSAEQRQGQTSEQSQSAAIADSSDDVALPNRHSLLRGLANIRLANDSNWCYVNAAFLTILWSYLSLQTFDLDQWGSHAIQIAQLLYRSGSEPIELSKIDFLQPVFEQWQHLGNQGDPVEFLAHLMRGLSFTGINLSWEKRVQIGLLTEVMDESDAYTPLILQFDPAMLQDDSLTLSQMIRDWSNQDGMVTALTHQTPLICVQLDRHIRSGTGQIAKCDIPVNFHWGIDLPFYTGQDLAIHWRSYRVIAAIAHLGHDTAGHCRTMLRVQMNSTAREPYMFLLTEDWTQAKPIWKEPSWFLRNISCFWLGEWDSVDLHQFSEPALSHNTRLTAVTPSVVGAQDLLSHFVEGTDDSVLNT</sequence>
<dbReference type="InterPro" id="IPR000477">
    <property type="entry name" value="RT_dom"/>
</dbReference>
<dbReference type="Gene3D" id="3.60.10.10">
    <property type="entry name" value="Endonuclease/exonuclease/phosphatase"/>
    <property type="match status" value="1"/>
</dbReference>
<dbReference type="GO" id="GO:0004843">
    <property type="term" value="F:cysteine-type deubiquitinase activity"/>
    <property type="evidence" value="ECO:0007669"/>
    <property type="project" value="InterPro"/>
</dbReference>
<evidence type="ECO:0000259" key="3">
    <source>
        <dbReference type="PROSITE" id="PS50157"/>
    </source>
</evidence>
<keyword evidence="1" id="KW-0863">Zinc-finger</keyword>
<dbReference type="Pfam" id="PF00078">
    <property type="entry name" value="RVT_1"/>
    <property type="match status" value="1"/>
</dbReference>
<dbReference type="InterPro" id="IPR001394">
    <property type="entry name" value="Peptidase_C19_UCH"/>
</dbReference>
<evidence type="ECO:0000313" key="5">
    <source>
        <dbReference type="EMBL" id="CAL1161853.1"/>
    </source>
</evidence>
<organism evidence="4">
    <name type="scientific">Cladocopium goreaui</name>
    <dbReference type="NCBI Taxonomy" id="2562237"/>
    <lineage>
        <taxon>Eukaryota</taxon>
        <taxon>Sar</taxon>
        <taxon>Alveolata</taxon>
        <taxon>Dinophyceae</taxon>
        <taxon>Suessiales</taxon>
        <taxon>Symbiodiniaceae</taxon>
        <taxon>Cladocopium</taxon>
    </lineage>
</organism>
<evidence type="ECO:0000256" key="1">
    <source>
        <dbReference type="PROSITE-ProRule" id="PRU00042"/>
    </source>
</evidence>
<keyword evidence="1" id="KW-0862">Zinc</keyword>
<keyword evidence="1" id="KW-0479">Metal-binding</keyword>
<dbReference type="SUPFAM" id="SSF54001">
    <property type="entry name" value="Cysteine proteinases"/>
    <property type="match status" value="2"/>
</dbReference>
<dbReference type="InterPro" id="IPR036691">
    <property type="entry name" value="Endo/exonu/phosph_ase_sf"/>
</dbReference>
<dbReference type="EMBL" id="CAMXCT010004296">
    <property type="protein sequence ID" value="CAI4008478.1"/>
    <property type="molecule type" value="Genomic_DNA"/>
</dbReference>
<reference evidence="5" key="2">
    <citation type="submission" date="2024-04" db="EMBL/GenBank/DDBJ databases">
        <authorList>
            <person name="Chen Y."/>
            <person name="Shah S."/>
            <person name="Dougan E. K."/>
            <person name="Thang M."/>
            <person name="Chan C."/>
        </authorList>
    </citation>
    <scope>NUCLEOTIDE SEQUENCE [LARGE SCALE GENOMIC DNA]</scope>
</reference>
<reference evidence="4" key="1">
    <citation type="submission" date="2022-10" db="EMBL/GenBank/DDBJ databases">
        <authorList>
            <person name="Chen Y."/>
            <person name="Dougan E. K."/>
            <person name="Chan C."/>
            <person name="Rhodes N."/>
            <person name="Thang M."/>
        </authorList>
    </citation>
    <scope>NUCLEOTIDE SEQUENCE</scope>
</reference>
<dbReference type="PROSITE" id="PS50157">
    <property type="entry name" value="ZINC_FINGER_C2H2_2"/>
    <property type="match status" value="1"/>
</dbReference>
<dbReference type="GO" id="GO:0016579">
    <property type="term" value="P:protein deubiquitination"/>
    <property type="evidence" value="ECO:0007669"/>
    <property type="project" value="InterPro"/>
</dbReference>
<keyword evidence="6" id="KW-0695">RNA-directed DNA polymerase</keyword>
<dbReference type="Gene3D" id="3.90.70.10">
    <property type="entry name" value="Cysteine proteinases"/>
    <property type="match status" value="1"/>
</dbReference>
<dbReference type="PROSITE" id="PS00028">
    <property type="entry name" value="ZINC_FINGER_C2H2_1"/>
    <property type="match status" value="4"/>
</dbReference>
<evidence type="ECO:0000313" key="6">
    <source>
        <dbReference type="EMBL" id="CAL4795790.1"/>
    </source>
</evidence>
<dbReference type="OrthoDB" id="419266at2759"/>
<feature type="compositionally biased region" description="Basic and acidic residues" evidence="2">
    <location>
        <begin position="1091"/>
        <end position="1100"/>
    </location>
</feature>
<dbReference type="EMBL" id="CAMXCT020004296">
    <property type="protein sequence ID" value="CAL1161853.1"/>
    <property type="molecule type" value="Genomic_DNA"/>
</dbReference>
<dbReference type="InterPro" id="IPR013087">
    <property type="entry name" value="Znf_C2H2_type"/>
</dbReference>
<name>A0A9P1DH11_9DINO</name>
<gene>
    <name evidence="4" type="ORF">C1SCF055_LOCUS33920</name>
</gene>
<feature type="domain" description="C2H2-type" evidence="3">
    <location>
        <begin position="266"/>
        <end position="290"/>
    </location>
</feature>
<accession>A0A9P1DH11</accession>
<feature type="region of interest" description="Disordered" evidence="2">
    <location>
        <begin position="1072"/>
        <end position="1101"/>
    </location>
</feature>
<feature type="region of interest" description="Disordered" evidence="2">
    <location>
        <begin position="2352"/>
        <end position="2396"/>
    </location>
</feature>